<dbReference type="AlphaFoldDB" id="A0A7Z9A258"/>
<keyword evidence="5" id="KW-0547">Nucleotide-binding</keyword>
<feature type="transmembrane region" description="Helical" evidence="14">
    <location>
        <begin position="217"/>
        <end position="236"/>
    </location>
</feature>
<dbReference type="EMBL" id="LR134479">
    <property type="protein sequence ID" value="VEI22206.1"/>
    <property type="molecule type" value="Genomic_DNA"/>
</dbReference>
<dbReference type="GO" id="GO:0008234">
    <property type="term" value="F:cysteine-type peptidase activity"/>
    <property type="evidence" value="ECO:0007669"/>
    <property type="project" value="UniProtKB-KW"/>
</dbReference>
<dbReference type="SUPFAM" id="SSF52540">
    <property type="entry name" value="P-loop containing nucleoside triphosphate hydrolases"/>
    <property type="match status" value="1"/>
</dbReference>
<dbReference type="InterPro" id="IPR036640">
    <property type="entry name" value="ABC1_TM_sf"/>
</dbReference>
<dbReference type="GO" id="GO:0015031">
    <property type="term" value="P:protein transport"/>
    <property type="evidence" value="ECO:0007669"/>
    <property type="project" value="UniProtKB-KW"/>
</dbReference>
<feature type="transmembrane region" description="Helical" evidence="14">
    <location>
        <begin position="156"/>
        <end position="180"/>
    </location>
</feature>
<evidence type="ECO:0000256" key="3">
    <source>
        <dbReference type="ARBA" id="ARBA00022475"/>
    </source>
</evidence>
<dbReference type="InterPro" id="IPR039421">
    <property type="entry name" value="Type_1_exporter"/>
</dbReference>
<dbReference type="GO" id="GO:0043213">
    <property type="term" value="P:bacteriocin transport"/>
    <property type="evidence" value="ECO:0007669"/>
    <property type="project" value="UniProtKB-KW"/>
</dbReference>
<dbReference type="GO" id="GO:0005886">
    <property type="term" value="C:plasma membrane"/>
    <property type="evidence" value="ECO:0007669"/>
    <property type="project" value="UniProtKB-SubCell"/>
</dbReference>
<dbReference type="InterPro" id="IPR027417">
    <property type="entry name" value="P-loop_NTPase"/>
</dbReference>
<evidence type="ECO:0000256" key="7">
    <source>
        <dbReference type="ARBA" id="ARBA00022840"/>
    </source>
</evidence>
<comment type="subcellular location">
    <subcellularLocation>
        <location evidence="1">Cell membrane</location>
        <topology evidence="1">Multi-pass membrane protein</topology>
    </subcellularLocation>
</comment>
<evidence type="ECO:0000256" key="13">
    <source>
        <dbReference type="SAM" id="MobiDB-lite"/>
    </source>
</evidence>
<evidence type="ECO:0000256" key="1">
    <source>
        <dbReference type="ARBA" id="ARBA00004651"/>
    </source>
</evidence>
<dbReference type="InterPro" id="IPR003593">
    <property type="entry name" value="AAA+_ATPase"/>
</dbReference>
<dbReference type="PANTHER" id="PTHR24221">
    <property type="entry name" value="ATP-BINDING CASSETTE SUB-FAMILY B"/>
    <property type="match status" value="1"/>
</dbReference>
<dbReference type="InterPro" id="IPR017871">
    <property type="entry name" value="ABC_transporter-like_CS"/>
</dbReference>
<dbReference type="SUPFAM" id="SSF90123">
    <property type="entry name" value="ABC transporter transmembrane region"/>
    <property type="match status" value="1"/>
</dbReference>
<feature type="domain" description="ABC transporter" evidence="15">
    <location>
        <begin position="472"/>
        <end position="706"/>
    </location>
</feature>
<dbReference type="PROSITE" id="PS50990">
    <property type="entry name" value="PEPTIDASE_C39"/>
    <property type="match status" value="1"/>
</dbReference>
<dbReference type="Pfam" id="PF00664">
    <property type="entry name" value="ABC_membrane"/>
    <property type="match status" value="1"/>
</dbReference>
<keyword evidence="11" id="KW-0080">Bacteriocin transport</keyword>
<evidence type="ECO:0000256" key="8">
    <source>
        <dbReference type="ARBA" id="ARBA00022927"/>
    </source>
</evidence>
<dbReference type="FunFam" id="3.40.50.300:FF:000299">
    <property type="entry name" value="ABC transporter ATP-binding protein/permease"/>
    <property type="match status" value="1"/>
</dbReference>
<evidence type="ECO:0000256" key="10">
    <source>
        <dbReference type="ARBA" id="ARBA00023136"/>
    </source>
</evidence>
<feature type="domain" description="Peptidase C39" evidence="17">
    <location>
        <begin position="8"/>
        <end position="128"/>
    </location>
</feature>
<keyword evidence="8" id="KW-0653">Protein transport</keyword>
<proteinExistence type="inferred from homology"/>
<feature type="transmembrane region" description="Helical" evidence="14">
    <location>
        <begin position="297"/>
        <end position="315"/>
    </location>
</feature>
<evidence type="ECO:0000256" key="14">
    <source>
        <dbReference type="SAM" id="Phobius"/>
    </source>
</evidence>
<evidence type="ECO:0000256" key="9">
    <source>
        <dbReference type="ARBA" id="ARBA00022989"/>
    </source>
</evidence>
<feature type="domain" description="ABC transmembrane type-1" evidence="16">
    <location>
        <begin position="160"/>
        <end position="441"/>
    </location>
</feature>
<dbReference type="Gene3D" id="1.20.1560.10">
    <property type="entry name" value="ABC transporter type 1, transmembrane domain"/>
    <property type="match status" value="1"/>
</dbReference>
<evidence type="ECO:0000256" key="11">
    <source>
        <dbReference type="ARBA" id="ARBA00043264"/>
    </source>
</evidence>
<dbReference type="GO" id="GO:0140359">
    <property type="term" value="F:ABC-type transporter activity"/>
    <property type="evidence" value="ECO:0007669"/>
    <property type="project" value="InterPro"/>
</dbReference>
<keyword evidence="9 14" id="KW-1133">Transmembrane helix</keyword>
<dbReference type="Pfam" id="PF00005">
    <property type="entry name" value="ABC_tran"/>
    <property type="match status" value="1"/>
</dbReference>
<evidence type="ECO:0000256" key="2">
    <source>
        <dbReference type="ARBA" id="ARBA00022448"/>
    </source>
</evidence>
<keyword evidence="6" id="KW-0645">Protease</keyword>
<comment type="similarity">
    <text evidence="12">Belongs to the ABC transporter superfamily. Lipid exporter (TC 3.A.1.106) family.</text>
</comment>
<dbReference type="SMART" id="SM00382">
    <property type="entry name" value="AAA"/>
    <property type="match status" value="1"/>
</dbReference>
<dbReference type="GO" id="GO:0005524">
    <property type="term" value="F:ATP binding"/>
    <property type="evidence" value="ECO:0007669"/>
    <property type="project" value="UniProtKB-KW"/>
</dbReference>
<dbReference type="GO" id="GO:0016887">
    <property type="term" value="F:ATP hydrolysis activity"/>
    <property type="evidence" value="ECO:0007669"/>
    <property type="project" value="InterPro"/>
</dbReference>
<dbReference type="EC" id="3.4.22.-" evidence="18"/>
<sequence>MGFPAVLQAAATECGLGVGASVLQHYGRYQTISDLRLIAEPGREGLSMLQVRNLLMAEGMDVGAYKANSLEQLRDIGKPAILHWNNSHYVVLVRIRKDRVHIMDPATGMKVIPLQEAEGSFSGSVLVPTPRKDFKKKSRKVFQDWQLNTFFTKKMFAQYAVFVVLLVITYSVTFAVPVVIQSVVDAQLRGHEDAILVATIGVVVGVAGYYLVSIARAAALASIVSSIGYQLLGGMFKRLLKLPLTYFALRSPGDILYRLSSVNTLRNFLSTNLTELVINIGTMIVILVFIAQQSREILIITFVVLAVLMLIWFVTARPTSQALDAEYAHASEAQVVELDAINTVASMKMTGSASSTYETWREAYKQSLASMRRRMVLQQGVLGSAASVVQLGGPLILLLASLPLVNQGVLTLGQAIATEGISAMLFSSISSTMFGIMNIIAVDRAVARIVDIQRYDPEQDGGTITKLASSDIELENVNFTYPGGTQPVLSEVSITVPEGHDIALVGSSGSGKSTLAMLLCSLYSPVSGTIRMGGINVQDYSLDALRSHIGYVPQQLQTRGGTLYENLTAGLDDGRTREEIEADVLSMGILDFVKGLPMGFDTIMSSDGENFSGGQRQRIAIVTALLRRPRILVLDEATSALDTTTERQVTELIARYKCTKVVVAHRLSTIRNAQRIIVLEGGRIIQSGSHDELIRVPGRYRDLYYLEDPESIAQEIRAHEAPQTQGKPQAQEPQDEQREYEESLYDHMAWVGVESAPRFRCRTSFWSSGSRYREATAARMHKAADNSRWLG</sequence>
<dbReference type="Pfam" id="PF03412">
    <property type="entry name" value="Peptidase_C39"/>
    <property type="match status" value="1"/>
</dbReference>
<dbReference type="PROSITE" id="PS50893">
    <property type="entry name" value="ABC_TRANSPORTER_2"/>
    <property type="match status" value="1"/>
</dbReference>
<evidence type="ECO:0000256" key="5">
    <source>
        <dbReference type="ARBA" id="ARBA00022741"/>
    </source>
</evidence>
<gene>
    <name evidence="18" type="primary">lagD</name>
    <name evidence="18" type="ORF">NCTC10207_00275</name>
</gene>
<dbReference type="PANTHER" id="PTHR24221:SF654">
    <property type="entry name" value="ATP-BINDING CASSETTE SUB-FAMILY B MEMBER 6"/>
    <property type="match status" value="1"/>
</dbReference>
<feature type="region of interest" description="Disordered" evidence="13">
    <location>
        <begin position="719"/>
        <end position="739"/>
    </location>
</feature>
<keyword evidence="4 14" id="KW-0812">Transmembrane</keyword>
<dbReference type="InterPro" id="IPR005074">
    <property type="entry name" value="Peptidase_C39"/>
</dbReference>
<feature type="transmembrane region" description="Helical" evidence="14">
    <location>
        <begin position="192"/>
        <end position="211"/>
    </location>
</feature>
<dbReference type="InterPro" id="IPR011527">
    <property type="entry name" value="ABC1_TM_dom"/>
</dbReference>
<evidence type="ECO:0000256" key="4">
    <source>
        <dbReference type="ARBA" id="ARBA00022692"/>
    </source>
</evidence>
<dbReference type="PROSITE" id="PS00211">
    <property type="entry name" value="ABC_TRANSPORTER_1"/>
    <property type="match status" value="1"/>
</dbReference>
<keyword evidence="7 18" id="KW-0067">ATP-binding</keyword>
<protein>
    <submittedName>
        <fullName evidence="18">Lactococcin-G-processing and transport ATP-binding protein LagD</fullName>
        <ecNumber evidence="18">3.4.22.-</ecNumber>
    </submittedName>
</protein>
<organism evidence="18 19">
    <name type="scientific">Rothia aeria</name>
    <dbReference type="NCBI Taxonomy" id="172042"/>
    <lineage>
        <taxon>Bacteria</taxon>
        <taxon>Bacillati</taxon>
        <taxon>Actinomycetota</taxon>
        <taxon>Actinomycetes</taxon>
        <taxon>Micrococcales</taxon>
        <taxon>Micrococcaceae</taxon>
        <taxon>Rothia</taxon>
    </lineage>
</organism>
<accession>A0A7Z9A258</accession>
<keyword evidence="3" id="KW-1003">Cell membrane</keyword>
<evidence type="ECO:0000256" key="12">
    <source>
        <dbReference type="ARBA" id="ARBA00061644"/>
    </source>
</evidence>
<dbReference type="GO" id="GO:0006508">
    <property type="term" value="P:proteolysis"/>
    <property type="evidence" value="ECO:0007669"/>
    <property type="project" value="InterPro"/>
</dbReference>
<evidence type="ECO:0000259" key="17">
    <source>
        <dbReference type="PROSITE" id="PS50990"/>
    </source>
</evidence>
<dbReference type="RefSeq" id="WP_094758609.1">
    <property type="nucleotide sequence ID" value="NZ_CAUOLR010000017.1"/>
</dbReference>
<evidence type="ECO:0000313" key="18">
    <source>
        <dbReference type="EMBL" id="VEI22206.1"/>
    </source>
</evidence>
<dbReference type="Proteomes" id="UP000282386">
    <property type="component" value="Chromosome"/>
</dbReference>
<keyword evidence="10 14" id="KW-0472">Membrane</keyword>
<evidence type="ECO:0000313" key="19">
    <source>
        <dbReference type="Proteomes" id="UP000282386"/>
    </source>
</evidence>
<dbReference type="InterPro" id="IPR003439">
    <property type="entry name" value="ABC_transporter-like_ATP-bd"/>
</dbReference>
<keyword evidence="18" id="KW-0378">Hydrolase</keyword>
<dbReference type="Gene3D" id="3.90.70.10">
    <property type="entry name" value="Cysteine proteinases"/>
    <property type="match status" value="1"/>
</dbReference>
<evidence type="ECO:0000256" key="6">
    <source>
        <dbReference type="ARBA" id="ARBA00022807"/>
    </source>
</evidence>
<dbReference type="Gene3D" id="3.40.50.300">
    <property type="entry name" value="P-loop containing nucleotide triphosphate hydrolases"/>
    <property type="match status" value="1"/>
</dbReference>
<reference evidence="18 19" key="1">
    <citation type="submission" date="2018-12" db="EMBL/GenBank/DDBJ databases">
        <authorList>
            <consortium name="Pathogen Informatics"/>
        </authorList>
    </citation>
    <scope>NUCLEOTIDE SEQUENCE [LARGE SCALE GENOMIC DNA]</scope>
    <source>
        <strain evidence="18 19">NCTC10207</strain>
    </source>
</reference>
<dbReference type="GO" id="GO:0034040">
    <property type="term" value="F:ATPase-coupled lipid transmembrane transporter activity"/>
    <property type="evidence" value="ECO:0007669"/>
    <property type="project" value="TreeGrafter"/>
</dbReference>
<dbReference type="PROSITE" id="PS50929">
    <property type="entry name" value="ABC_TM1F"/>
    <property type="match status" value="1"/>
</dbReference>
<keyword evidence="6" id="KW-0788">Thiol protease</keyword>
<name>A0A7Z9A258_9MICC</name>
<feature type="transmembrane region" description="Helical" evidence="14">
    <location>
        <begin position="273"/>
        <end position="291"/>
    </location>
</feature>
<feature type="compositionally biased region" description="Polar residues" evidence="13">
    <location>
        <begin position="722"/>
        <end position="732"/>
    </location>
</feature>
<keyword evidence="2" id="KW-0813">Transport</keyword>
<evidence type="ECO:0000259" key="16">
    <source>
        <dbReference type="PROSITE" id="PS50929"/>
    </source>
</evidence>
<evidence type="ECO:0000259" key="15">
    <source>
        <dbReference type="PROSITE" id="PS50893"/>
    </source>
</evidence>